<evidence type="ECO:0000259" key="12">
    <source>
        <dbReference type="PROSITE" id="PS50929"/>
    </source>
</evidence>
<comment type="subcellular location">
    <subcellularLocation>
        <location evidence="1">Membrane</location>
        <topology evidence="1">Multi-pass membrane protein</topology>
    </subcellularLocation>
</comment>
<dbReference type="Pfam" id="PF00005">
    <property type="entry name" value="ABC_tran"/>
    <property type="match status" value="2"/>
</dbReference>
<dbReference type="GO" id="GO:0016887">
    <property type="term" value="F:ATP hydrolysis activity"/>
    <property type="evidence" value="ECO:0007669"/>
    <property type="project" value="InterPro"/>
</dbReference>
<dbReference type="GO" id="GO:0090374">
    <property type="term" value="P:oligopeptide export from mitochondrion"/>
    <property type="evidence" value="ECO:0007669"/>
    <property type="project" value="TreeGrafter"/>
</dbReference>
<reference evidence="13" key="1">
    <citation type="submission" date="2020-11" db="EMBL/GenBank/DDBJ databases">
        <authorList>
            <person name="Tran Van P."/>
        </authorList>
    </citation>
    <scope>NUCLEOTIDE SEQUENCE</scope>
</reference>
<dbReference type="Gene3D" id="3.40.50.300">
    <property type="entry name" value="P-loop containing nucleotide triphosphate hydrolases"/>
    <property type="match status" value="2"/>
</dbReference>
<sequence>MVGSSGCGKSTCIQLIQRFYDTLEGQVLIDGEPVTDLNVGWLREHIGVVSQEPVLFATNIEENIRMGNEKATSIQIQAAAKQANAHDFVTKLPNNYKTLVGDRGAQLSGGQKQRIAIARALIKDPKILLLDEATSALDTQSEYIVQQALDKAITFFKAFPDLLKPFALSVQQAREGRTTIIVAHRLTTIRNADIIFVLNKGVVAEAGSHADLMAKNGLYFQLVTAQTVTEEDSSSDDDSSHEESSEEDKDIEADNRGSSKRKHRTRTDSSGVYGSKKLKKMLSQDEPVQIATVEQKEDLPKPSMSRIMKLNAPEWKIIVVGIIAAALNGGSMPAYAILFGEVLGTLSIAEEEEARRESLKYVYLFLGLGGVAGMAMFLQVFMFGVAGEKLTMRLRRILFGTMLKQEIGWFDMEDNSTGALCARLGTDASSIQGATGSRVGTVTQSVTSLITGISLAMYYSWKLGFVTLAFVPLIIFATYFQAKIIFGQDIIEKDQIEKSSKSAVEAIGNIRTVAGLRREKYFHDLYLDALRGPHKMAVRKSHIRGAAFGLAQAVPFFAYAATMFYGGRLIEEEDLEYSRVFKVSQALILSTMIVGQALAFAPNYNTALVSSARVFKLLDRTTEIDSSSSLGKKLNAIGGEVKFDAVEFTYPSRPNVQILKRLILDIKPGYTVALVGSSGCGKSTVIQLLERFYDPSSGSVNLEGNNIKDLNISNLRTKLGLVSQEPVLFDKTIAENIAYGDNYRTVPMEEIIEAAKSANIHNFITTLPKASLID</sequence>
<dbReference type="InterPro" id="IPR027417">
    <property type="entry name" value="P-loop_NTPase"/>
</dbReference>
<dbReference type="Gene3D" id="1.20.1560.10">
    <property type="entry name" value="ABC transporter type 1, transmembrane domain"/>
    <property type="match status" value="1"/>
</dbReference>
<feature type="transmembrane region" description="Helical" evidence="10">
    <location>
        <begin position="315"/>
        <end position="338"/>
    </location>
</feature>
<dbReference type="InterPro" id="IPR011527">
    <property type="entry name" value="ABC1_TM_dom"/>
</dbReference>
<evidence type="ECO:0000256" key="5">
    <source>
        <dbReference type="ARBA" id="ARBA00022741"/>
    </source>
</evidence>
<keyword evidence="7 10" id="KW-1133">Transmembrane helix</keyword>
<keyword evidence="8 10" id="KW-0472">Membrane</keyword>
<dbReference type="PROSITE" id="PS00211">
    <property type="entry name" value="ABC_TRANSPORTER_1"/>
    <property type="match status" value="1"/>
</dbReference>
<dbReference type="FunFam" id="1.20.1560.10:FF:000009">
    <property type="entry name" value="ABC transporter B family member 1"/>
    <property type="match status" value="1"/>
</dbReference>
<dbReference type="EMBL" id="CAJPEX010000023">
    <property type="protein sequence ID" value="CAG0912519.1"/>
    <property type="molecule type" value="Genomic_DNA"/>
</dbReference>
<feature type="region of interest" description="Disordered" evidence="9">
    <location>
        <begin position="229"/>
        <end position="272"/>
    </location>
</feature>
<dbReference type="CDD" id="cd03249">
    <property type="entry name" value="ABC_MTABC3_MDL1_MDL2"/>
    <property type="match status" value="1"/>
</dbReference>
<dbReference type="GO" id="GO:0015421">
    <property type="term" value="F:ABC-type oligopeptide transporter activity"/>
    <property type="evidence" value="ECO:0007669"/>
    <property type="project" value="TreeGrafter"/>
</dbReference>
<evidence type="ECO:0000256" key="2">
    <source>
        <dbReference type="ARBA" id="ARBA00007577"/>
    </source>
</evidence>
<evidence type="ECO:0000256" key="6">
    <source>
        <dbReference type="ARBA" id="ARBA00022840"/>
    </source>
</evidence>
<evidence type="ECO:0000256" key="10">
    <source>
        <dbReference type="SAM" id="Phobius"/>
    </source>
</evidence>
<dbReference type="InterPro" id="IPR039421">
    <property type="entry name" value="Type_1_exporter"/>
</dbReference>
<comment type="similarity">
    <text evidence="2">Belongs to the ABC transporter superfamily. ABCB family. Multidrug resistance exporter (TC 3.A.1.201) subfamily.</text>
</comment>
<evidence type="ECO:0000256" key="4">
    <source>
        <dbReference type="ARBA" id="ARBA00022692"/>
    </source>
</evidence>
<evidence type="ECO:0000256" key="1">
    <source>
        <dbReference type="ARBA" id="ARBA00004141"/>
    </source>
</evidence>
<dbReference type="AlphaFoldDB" id="A0A7R9BC60"/>
<feature type="transmembrane region" description="Helical" evidence="10">
    <location>
        <begin position="465"/>
        <end position="486"/>
    </location>
</feature>
<keyword evidence="14" id="KW-1185">Reference proteome</keyword>
<evidence type="ECO:0000313" key="13">
    <source>
        <dbReference type="EMBL" id="CAD7272367.1"/>
    </source>
</evidence>
<dbReference type="PANTHER" id="PTHR43394:SF18">
    <property type="entry name" value="ABC TRANSPORTER B FAMILY MEMBER 11-LIKE"/>
    <property type="match status" value="1"/>
</dbReference>
<dbReference type="InterPro" id="IPR036640">
    <property type="entry name" value="ABC1_TM_sf"/>
</dbReference>
<feature type="domain" description="ABC transmembrane type-1" evidence="12">
    <location>
        <begin position="319"/>
        <end position="606"/>
    </location>
</feature>
<feature type="compositionally biased region" description="Acidic residues" evidence="9">
    <location>
        <begin position="229"/>
        <end position="251"/>
    </location>
</feature>
<dbReference type="PROSITE" id="PS50929">
    <property type="entry name" value="ABC_TM1F"/>
    <property type="match status" value="1"/>
</dbReference>
<feature type="transmembrane region" description="Helical" evidence="10">
    <location>
        <begin position="545"/>
        <end position="566"/>
    </location>
</feature>
<evidence type="ECO:0000256" key="7">
    <source>
        <dbReference type="ARBA" id="ARBA00022989"/>
    </source>
</evidence>
<keyword evidence="6" id="KW-0067">ATP-binding</keyword>
<dbReference type="Proteomes" id="UP000678499">
    <property type="component" value="Unassembled WGS sequence"/>
</dbReference>
<organism evidence="13">
    <name type="scientific">Notodromas monacha</name>
    <dbReference type="NCBI Taxonomy" id="399045"/>
    <lineage>
        <taxon>Eukaryota</taxon>
        <taxon>Metazoa</taxon>
        <taxon>Ecdysozoa</taxon>
        <taxon>Arthropoda</taxon>
        <taxon>Crustacea</taxon>
        <taxon>Oligostraca</taxon>
        <taxon>Ostracoda</taxon>
        <taxon>Podocopa</taxon>
        <taxon>Podocopida</taxon>
        <taxon>Cypridocopina</taxon>
        <taxon>Cypridoidea</taxon>
        <taxon>Cyprididae</taxon>
        <taxon>Notodromas</taxon>
    </lineage>
</organism>
<feature type="domain" description="ABC transporter" evidence="11">
    <location>
        <begin position="2"/>
        <end position="225"/>
    </location>
</feature>
<dbReference type="SUPFAM" id="SSF52540">
    <property type="entry name" value="P-loop containing nucleoside triphosphate hydrolases"/>
    <property type="match status" value="2"/>
</dbReference>
<dbReference type="GO" id="GO:0005743">
    <property type="term" value="C:mitochondrial inner membrane"/>
    <property type="evidence" value="ECO:0007669"/>
    <property type="project" value="TreeGrafter"/>
</dbReference>
<dbReference type="Pfam" id="PF00664">
    <property type="entry name" value="ABC_membrane"/>
    <property type="match status" value="1"/>
</dbReference>
<evidence type="ECO:0000256" key="3">
    <source>
        <dbReference type="ARBA" id="ARBA00022448"/>
    </source>
</evidence>
<dbReference type="OrthoDB" id="6500128at2759"/>
<dbReference type="SMART" id="SM00382">
    <property type="entry name" value="AAA"/>
    <property type="match status" value="2"/>
</dbReference>
<gene>
    <name evidence="13" type="ORF">NMOB1V02_LOCUS308</name>
</gene>
<dbReference type="InterPro" id="IPR017871">
    <property type="entry name" value="ABC_transporter-like_CS"/>
</dbReference>
<protein>
    <recommendedName>
        <fullName evidence="15">Multidrug resistance protein 1</fullName>
    </recommendedName>
</protein>
<keyword evidence="3" id="KW-0813">Transport</keyword>
<evidence type="ECO:0000256" key="9">
    <source>
        <dbReference type="SAM" id="MobiDB-lite"/>
    </source>
</evidence>
<accession>A0A7R9BC60</accession>
<dbReference type="PANTHER" id="PTHR43394">
    <property type="entry name" value="ATP-DEPENDENT PERMEASE MDL1, MITOCHONDRIAL"/>
    <property type="match status" value="1"/>
</dbReference>
<evidence type="ECO:0000259" key="11">
    <source>
        <dbReference type="PROSITE" id="PS50893"/>
    </source>
</evidence>
<keyword evidence="5" id="KW-0547">Nucleotide-binding</keyword>
<evidence type="ECO:0008006" key="15">
    <source>
        <dbReference type="Google" id="ProtNLM"/>
    </source>
</evidence>
<evidence type="ECO:0000256" key="8">
    <source>
        <dbReference type="ARBA" id="ARBA00023136"/>
    </source>
</evidence>
<dbReference type="GO" id="GO:0005524">
    <property type="term" value="F:ATP binding"/>
    <property type="evidence" value="ECO:0007669"/>
    <property type="project" value="UniProtKB-KW"/>
</dbReference>
<keyword evidence="4 10" id="KW-0812">Transmembrane</keyword>
<name>A0A7R9BC60_9CRUS</name>
<proteinExistence type="inferred from homology"/>
<dbReference type="PROSITE" id="PS50893">
    <property type="entry name" value="ABC_TRANSPORTER_2"/>
    <property type="match status" value="1"/>
</dbReference>
<dbReference type="EMBL" id="OA882060">
    <property type="protein sequence ID" value="CAD7272367.1"/>
    <property type="molecule type" value="Genomic_DNA"/>
</dbReference>
<feature type="transmembrane region" description="Helical" evidence="10">
    <location>
        <begin position="361"/>
        <end position="386"/>
    </location>
</feature>
<dbReference type="InterPro" id="IPR003439">
    <property type="entry name" value="ABC_transporter-like_ATP-bd"/>
</dbReference>
<dbReference type="FunFam" id="3.40.50.300:FF:000967">
    <property type="entry name" value="ABC multidrug transporter mdr4"/>
    <property type="match status" value="1"/>
</dbReference>
<dbReference type="CDD" id="cd18578">
    <property type="entry name" value="ABC_6TM_Pgp_ABCB1_D2_like"/>
    <property type="match status" value="1"/>
</dbReference>
<dbReference type="SUPFAM" id="SSF90123">
    <property type="entry name" value="ABC transporter transmembrane region"/>
    <property type="match status" value="1"/>
</dbReference>
<dbReference type="InterPro" id="IPR003593">
    <property type="entry name" value="AAA+_ATPase"/>
</dbReference>
<evidence type="ECO:0000313" key="14">
    <source>
        <dbReference type="Proteomes" id="UP000678499"/>
    </source>
</evidence>